<dbReference type="InterPro" id="IPR002347">
    <property type="entry name" value="SDR_fam"/>
</dbReference>
<comment type="caution">
    <text evidence="8">The sequence shown here is derived from an EMBL/GenBank/DDBJ whole genome shotgun (WGS) entry which is preliminary data.</text>
</comment>
<protein>
    <recommendedName>
        <fullName evidence="5">3-oxoacyl-[acyl-carrier-protein] reductase MabA</fullName>
    </recommendedName>
</protein>
<dbReference type="PROSITE" id="PS00061">
    <property type="entry name" value="ADH_SHORT"/>
    <property type="match status" value="1"/>
</dbReference>
<dbReference type="InterPro" id="IPR020904">
    <property type="entry name" value="Sc_DH/Rdtase_CS"/>
</dbReference>
<evidence type="ECO:0000313" key="9">
    <source>
        <dbReference type="Proteomes" id="UP000091846"/>
    </source>
</evidence>
<dbReference type="SMART" id="SM00822">
    <property type="entry name" value="PKS_KR"/>
    <property type="match status" value="1"/>
</dbReference>
<keyword evidence="3" id="KW-0964">Secreted</keyword>
<dbReference type="PRINTS" id="PR00081">
    <property type="entry name" value="GDHRDH"/>
</dbReference>
<dbReference type="FunFam" id="3.40.50.720:FF:000084">
    <property type="entry name" value="Short-chain dehydrogenase reductase"/>
    <property type="match status" value="1"/>
</dbReference>
<dbReference type="SUPFAM" id="SSF51735">
    <property type="entry name" value="NAD(P)-binding Rossmann-fold domains"/>
    <property type="match status" value="1"/>
</dbReference>
<comment type="similarity">
    <text evidence="2">Belongs to the short-chain dehydrogenases/reductases (SDR) family.</text>
</comment>
<dbReference type="AlphaFoldDB" id="A0A1A2Z0V7"/>
<gene>
    <name evidence="8" type="ORF">A5708_20040</name>
</gene>
<evidence type="ECO:0000256" key="1">
    <source>
        <dbReference type="ARBA" id="ARBA00004191"/>
    </source>
</evidence>
<feature type="domain" description="Ketoreductase" evidence="7">
    <location>
        <begin position="8"/>
        <end position="187"/>
    </location>
</feature>
<evidence type="ECO:0000256" key="3">
    <source>
        <dbReference type="ARBA" id="ARBA00022512"/>
    </source>
</evidence>
<dbReference type="InterPro" id="IPR050259">
    <property type="entry name" value="SDR"/>
</dbReference>
<evidence type="ECO:0000313" key="8">
    <source>
        <dbReference type="EMBL" id="OBI42801.1"/>
    </source>
</evidence>
<reference evidence="8 9" key="1">
    <citation type="submission" date="2016-06" db="EMBL/GenBank/DDBJ databases">
        <authorList>
            <person name="Kjaerup R.B."/>
            <person name="Dalgaard T.S."/>
            <person name="Juul-Madsen H.R."/>
        </authorList>
    </citation>
    <scope>NUCLEOTIDE SEQUENCE [LARGE SCALE GENOMIC DNA]</scope>
    <source>
        <strain evidence="8 9">E1334</strain>
    </source>
</reference>
<evidence type="ECO:0000256" key="4">
    <source>
        <dbReference type="ARBA" id="ARBA00023002"/>
    </source>
</evidence>
<dbReference type="InterPro" id="IPR036291">
    <property type="entry name" value="NAD(P)-bd_dom_sf"/>
</dbReference>
<evidence type="ECO:0000256" key="2">
    <source>
        <dbReference type="ARBA" id="ARBA00006484"/>
    </source>
</evidence>
<comment type="subcellular location">
    <subcellularLocation>
        <location evidence="1">Secreted</location>
        <location evidence="1">Cell wall</location>
    </subcellularLocation>
</comment>
<dbReference type="PANTHER" id="PTHR42879">
    <property type="entry name" value="3-OXOACYL-(ACYL-CARRIER-PROTEIN) REDUCTASE"/>
    <property type="match status" value="1"/>
</dbReference>
<dbReference type="RefSeq" id="WP_065028302.1">
    <property type="nucleotide sequence ID" value="NZ_LZKI01000069.1"/>
</dbReference>
<dbReference type="InterPro" id="IPR057326">
    <property type="entry name" value="KR_dom"/>
</dbReference>
<comment type="catalytic activity">
    <reaction evidence="6">
        <text>a (3R)-hydroxyacyl-[ACP] + NADP(+) = a 3-oxoacyl-[ACP] + NADPH + H(+)</text>
        <dbReference type="Rhea" id="RHEA:17397"/>
        <dbReference type="Rhea" id="RHEA-COMP:9916"/>
        <dbReference type="Rhea" id="RHEA-COMP:9945"/>
        <dbReference type="ChEBI" id="CHEBI:15378"/>
        <dbReference type="ChEBI" id="CHEBI:57783"/>
        <dbReference type="ChEBI" id="CHEBI:58349"/>
        <dbReference type="ChEBI" id="CHEBI:78776"/>
        <dbReference type="ChEBI" id="CHEBI:78827"/>
        <dbReference type="EC" id="1.1.1.100"/>
    </reaction>
    <physiologicalReaction direction="right-to-left" evidence="6">
        <dbReference type="Rhea" id="RHEA:17399"/>
    </physiologicalReaction>
</comment>
<sequence length="267" mass="27596">MDLGFAGSTAVVTGGSKGMGLAIAETLAAEGASVAVMARGHQALDAAVSSLRRAGAPDAVGISVDMTDAASITAGFGAVAQRWGQLNTLVHTIGPGDGYFEQMDDAQWDEAFTLGTMSAVRSIRAALPLLRSADWARVVTLSAHSIQRQNPRIIAYTAAKSALASITKNLAKSLARDGILVNCVCPGTIVTASFTEALKDILAADGLDATNPVDVMTWIDNNFHQPCDLGRAGLPEEVASLTAYLASRRNGYVTGATVNVDGGSDFI</sequence>
<keyword evidence="4" id="KW-0560">Oxidoreductase</keyword>
<evidence type="ECO:0000256" key="5">
    <source>
        <dbReference type="ARBA" id="ARBA00040781"/>
    </source>
</evidence>
<keyword evidence="3" id="KW-0134">Cell wall</keyword>
<dbReference type="Proteomes" id="UP000091846">
    <property type="component" value="Unassembled WGS sequence"/>
</dbReference>
<dbReference type="GO" id="GO:0032787">
    <property type="term" value="P:monocarboxylic acid metabolic process"/>
    <property type="evidence" value="ECO:0007669"/>
    <property type="project" value="UniProtKB-ARBA"/>
</dbReference>
<organism evidence="8 9">
    <name type="scientific">Mycobacterium colombiense</name>
    <dbReference type="NCBI Taxonomy" id="339268"/>
    <lineage>
        <taxon>Bacteria</taxon>
        <taxon>Bacillati</taxon>
        <taxon>Actinomycetota</taxon>
        <taxon>Actinomycetes</taxon>
        <taxon>Mycobacteriales</taxon>
        <taxon>Mycobacteriaceae</taxon>
        <taxon>Mycobacterium</taxon>
        <taxon>Mycobacterium avium complex (MAC)</taxon>
    </lineage>
</organism>
<evidence type="ECO:0000259" key="7">
    <source>
        <dbReference type="SMART" id="SM00822"/>
    </source>
</evidence>
<dbReference type="OrthoDB" id="3676637at2"/>
<dbReference type="EMBL" id="LZKI01000069">
    <property type="protein sequence ID" value="OBI42801.1"/>
    <property type="molecule type" value="Genomic_DNA"/>
</dbReference>
<dbReference type="Gene3D" id="3.40.50.720">
    <property type="entry name" value="NAD(P)-binding Rossmann-like Domain"/>
    <property type="match status" value="1"/>
</dbReference>
<dbReference type="Pfam" id="PF13561">
    <property type="entry name" value="adh_short_C2"/>
    <property type="match status" value="1"/>
</dbReference>
<name>A0A1A2Z0V7_9MYCO</name>
<proteinExistence type="inferred from homology"/>
<accession>A0A1A2Z0V7</accession>
<dbReference type="PANTHER" id="PTHR42879:SF6">
    <property type="entry name" value="NADPH-DEPENDENT REDUCTASE BACG"/>
    <property type="match status" value="1"/>
</dbReference>
<dbReference type="GO" id="GO:0004316">
    <property type="term" value="F:3-oxoacyl-[acyl-carrier-protein] reductase (NADPH) activity"/>
    <property type="evidence" value="ECO:0007669"/>
    <property type="project" value="UniProtKB-EC"/>
</dbReference>
<evidence type="ECO:0000256" key="6">
    <source>
        <dbReference type="ARBA" id="ARBA00047400"/>
    </source>
</evidence>